<sequence length="107" mass="12067">MAAEPSQTYCKRNETKARPLPTDIAYSVNGVPIRLTEERWRHIVIEHPELRGYRSDCMATIEAPDLVMQGYGGALLAVKGYGRRGYLVVVYKEVSPDEGFVITAYFI</sequence>
<dbReference type="RefSeq" id="WP_259093521.1">
    <property type="nucleotide sequence ID" value="NZ_CP130454.1"/>
</dbReference>
<comment type="caution">
    <text evidence="1">The sequence shown here is derived from an EMBL/GenBank/DDBJ whole genome shotgun (WGS) entry which is preliminary data.</text>
</comment>
<name>A0ABT2EJI6_9BACT</name>
<evidence type="ECO:0000313" key="2">
    <source>
        <dbReference type="Proteomes" id="UP001204798"/>
    </source>
</evidence>
<organism evidence="1 2">
    <name type="scientific">Candidatus Fervidibacter sacchari</name>
    <dbReference type="NCBI Taxonomy" id="1448929"/>
    <lineage>
        <taxon>Bacteria</taxon>
        <taxon>Candidatus Fervidibacterota</taxon>
        <taxon>Candidatus Fervidibacter</taxon>
    </lineage>
</organism>
<dbReference type="EMBL" id="JANUCP010000001">
    <property type="protein sequence ID" value="MCS3918108.1"/>
    <property type="molecule type" value="Genomic_DNA"/>
</dbReference>
<evidence type="ECO:0008006" key="3">
    <source>
        <dbReference type="Google" id="ProtNLM"/>
    </source>
</evidence>
<dbReference type="Proteomes" id="UP001204798">
    <property type="component" value="Unassembled WGS sequence"/>
</dbReference>
<gene>
    <name evidence="1" type="ORF">M2350_000505</name>
</gene>
<evidence type="ECO:0000313" key="1">
    <source>
        <dbReference type="EMBL" id="MCS3918108.1"/>
    </source>
</evidence>
<proteinExistence type="predicted"/>
<protein>
    <recommendedName>
        <fullName evidence="3">DUF4258 domain-containing protein</fullName>
    </recommendedName>
</protein>
<keyword evidence="2" id="KW-1185">Reference proteome</keyword>
<reference evidence="1 2" key="1">
    <citation type="submission" date="2022-08" db="EMBL/GenBank/DDBJ databases">
        <title>Bacterial and archaeal communities from various locations to study Microbial Dark Matter (Phase II).</title>
        <authorList>
            <person name="Stepanauskas R."/>
        </authorList>
    </citation>
    <scope>NUCLEOTIDE SEQUENCE [LARGE SCALE GENOMIC DNA]</scope>
    <source>
        <strain evidence="1 2">PD1</strain>
    </source>
</reference>
<accession>A0ABT2EJI6</accession>